<proteinExistence type="predicted"/>
<sequence>MTSMTRRLPAVLAAAVLALSLGACSISLSGPGGSSDSAQASQGAEATGAAQASAPEQEASADAQGGVAGARSSQSSQSAQAGAAASGPAGSAERPGASAAADSELWQRLKGTALRHSRSEGGDMTLQGQQCGYIEGDIATLTVAQDASGGVMAEHVEHLTVNGSGLIVMVQDVGRVTITGSEVVVAWVGRTPVVEDSGTGNATVAFDQLDQGLYWTCS</sequence>
<feature type="chain" id="PRO_5039673519" evidence="2">
    <location>
        <begin position="30"/>
        <end position="218"/>
    </location>
</feature>
<organism evidence="3 4">
    <name type="scientific">Actinomyces bowdenii</name>
    <dbReference type="NCBI Taxonomy" id="131109"/>
    <lineage>
        <taxon>Bacteria</taxon>
        <taxon>Bacillati</taxon>
        <taxon>Actinomycetota</taxon>
        <taxon>Actinomycetes</taxon>
        <taxon>Actinomycetales</taxon>
        <taxon>Actinomycetaceae</taxon>
        <taxon>Actinomyces</taxon>
    </lineage>
</organism>
<feature type="region of interest" description="Disordered" evidence="1">
    <location>
        <begin position="30"/>
        <end position="102"/>
    </location>
</feature>
<evidence type="ECO:0000256" key="2">
    <source>
        <dbReference type="SAM" id="SignalP"/>
    </source>
</evidence>
<keyword evidence="4" id="KW-1185">Reference proteome</keyword>
<feature type="compositionally biased region" description="Low complexity" evidence="1">
    <location>
        <begin position="34"/>
        <end position="101"/>
    </location>
</feature>
<dbReference type="RefSeq" id="WP_124934802.1">
    <property type="nucleotide sequence ID" value="NZ_RQZC01000035.1"/>
</dbReference>
<feature type="signal peptide" evidence="2">
    <location>
        <begin position="1"/>
        <end position="29"/>
    </location>
</feature>
<comment type="caution">
    <text evidence="3">The sequence shown here is derived from an EMBL/GenBank/DDBJ whole genome shotgun (WGS) entry which is preliminary data.</text>
</comment>
<dbReference type="AlphaFoldDB" id="A0A3P1UQL2"/>
<keyword evidence="2" id="KW-0732">Signal</keyword>
<dbReference type="EMBL" id="RQZC01000035">
    <property type="protein sequence ID" value="RRD22833.1"/>
    <property type="molecule type" value="Genomic_DNA"/>
</dbReference>
<name>A0A3P1UQL2_9ACTO</name>
<accession>A0A3P1UQL2</accession>
<evidence type="ECO:0000313" key="4">
    <source>
        <dbReference type="Proteomes" id="UP000271272"/>
    </source>
</evidence>
<protein>
    <submittedName>
        <fullName evidence="3">DUF3060 domain-containing protein</fullName>
    </submittedName>
</protein>
<evidence type="ECO:0000313" key="3">
    <source>
        <dbReference type="EMBL" id="RRD22833.1"/>
    </source>
</evidence>
<dbReference type="PROSITE" id="PS51257">
    <property type="entry name" value="PROKAR_LIPOPROTEIN"/>
    <property type="match status" value="1"/>
</dbReference>
<dbReference type="Proteomes" id="UP000271272">
    <property type="component" value="Unassembled WGS sequence"/>
</dbReference>
<reference evidence="3 4" key="1">
    <citation type="submission" date="2018-11" db="EMBL/GenBank/DDBJ databases">
        <title>Genomes From Bacteria Associated with the Canine Oral Cavity: a Test Case for Automated Genome-Based Taxonomic Assignment.</title>
        <authorList>
            <person name="Coil D.A."/>
            <person name="Jospin G."/>
            <person name="Darling A.E."/>
            <person name="Wallis C."/>
            <person name="Davis I.J."/>
            <person name="Harris S."/>
            <person name="Eisen J.A."/>
            <person name="Holcombe L.J."/>
            <person name="O'Flynn C."/>
        </authorList>
    </citation>
    <scope>NUCLEOTIDE SEQUENCE [LARGE SCALE GENOMIC DNA]</scope>
    <source>
        <strain evidence="3 4">OH5050</strain>
    </source>
</reference>
<evidence type="ECO:0000256" key="1">
    <source>
        <dbReference type="SAM" id="MobiDB-lite"/>
    </source>
</evidence>
<gene>
    <name evidence="3" type="ORF">EII10_12465</name>
</gene>